<dbReference type="PANTHER" id="PTHR46566:SF5">
    <property type="entry name" value="1-PHOSPHOFRUCTOKINASE"/>
    <property type="match status" value="1"/>
</dbReference>
<dbReference type="EMBL" id="FNCN01000002">
    <property type="protein sequence ID" value="SDG18785.1"/>
    <property type="molecule type" value="Genomic_DNA"/>
</dbReference>
<accession>A0A1G7S6Y5</accession>
<name>A0A1G7S6Y5_9ACTN</name>
<dbReference type="GO" id="GO:0005829">
    <property type="term" value="C:cytosol"/>
    <property type="evidence" value="ECO:0007669"/>
    <property type="project" value="TreeGrafter"/>
</dbReference>
<organism evidence="8 9">
    <name type="scientific">Sinosporangium album</name>
    <dbReference type="NCBI Taxonomy" id="504805"/>
    <lineage>
        <taxon>Bacteria</taxon>
        <taxon>Bacillati</taxon>
        <taxon>Actinomycetota</taxon>
        <taxon>Actinomycetes</taxon>
        <taxon>Streptosporangiales</taxon>
        <taxon>Streptosporangiaceae</taxon>
        <taxon>Sinosporangium</taxon>
    </lineage>
</organism>
<dbReference type="InterPro" id="IPR002173">
    <property type="entry name" value="Carboh/pur_kinase_PfkB_CS"/>
</dbReference>
<dbReference type="STRING" id="504805.SAMN05421505_102192"/>
<keyword evidence="9" id="KW-1185">Reference proteome</keyword>
<sequence length="362" mass="37808">MIITVTLNPALDVTYTVPGLAVDATNRVRAVAMRPGGKGVNVAGVINSLLADGIDAPEVTVLAFAGGHQGELFTEMLRRRGIAHDLVTTRGETRRTLALVDPANGTVTSLSEPGPVINEHEWGEMRDRVRALMPRATVLVLSGSLPPGVPSGAYAVLVRLARGFGVPVVVDAGGEALRRALKERPDLVKPNAAELASVVGPSVLALDRSETEEKSGVKRKRDLADRNENGWLQTAAFQLRTAGAGVVIASDGPRGLWADTPRGQWHAVPPHVPSGNPTGAGDAVAAALALGLARVWDHSSPAGQVVDLSSWNWPHMLTHAAALSAAAVHAPLAGEVDPAVYRANLAQVVVTPTPTHPLGKDE</sequence>
<evidence type="ECO:0000256" key="3">
    <source>
        <dbReference type="ARBA" id="ARBA00022741"/>
    </source>
</evidence>
<evidence type="ECO:0000256" key="2">
    <source>
        <dbReference type="ARBA" id="ARBA00022679"/>
    </source>
</evidence>
<dbReference type="GO" id="GO:0005524">
    <property type="term" value="F:ATP binding"/>
    <property type="evidence" value="ECO:0007669"/>
    <property type="project" value="UniProtKB-KW"/>
</dbReference>
<dbReference type="InterPro" id="IPR017583">
    <property type="entry name" value="Tagatose/fructose_Pkinase"/>
</dbReference>
<dbReference type="SUPFAM" id="SSF53613">
    <property type="entry name" value="Ribokinase-like"/>
    <property type="match status" value="1"/>
</dbReference>
<dbReference type="RefSeq" id="WP_093167869.1">
    <property type="nucleotide sequence ID" value="NZ_FNCN01000002.1"/>
</dbReference>
<dbReference type="PIRSF" id="PIRSF000535">
    <property type="entry name" value="1PFK/6PFK/LacC"/>
    <property type="match status" value="1"/>
</dbReference>
<protein>
    <submittedName>
        <fullName evidence="8">Tagatose 6-phosphate kinase</fullName>
    </submittedName>
</protein>
<keyword evidence="3" id="KW-0547">Nucleotide-binding</keyword>
<evidence type="ECO:0000259" key="7">
    <source>
        <dbReference type="Pfam" id="PF00294"/>
    </source>
</evidence>
<dbReference type="Proteomes" id="UP000198923">
    <property type="component" value="Unassembled WGS sequence"/>
</dbReference>
<dbReference type="PANTHER" id="PTHR46566">
    <property type="entry name" value="1-PHOSPHOFRUCTOKINASE-RELATED"/>
    <property type="match status" value="1"/>
</dbReference>
<evidence type="ECO:0000256" key="6">
    <source>
        <dbReference type="PIRNR" id="PIRNR000535"/>
    </source>
</evidence>
<dbReference type="InterPro" id="IPR011611">
    <property type="entry name" value="PfkB_dom"/>
</dbReference>
<dbReference type="OrthoDB" id="9801219at2"/>
<evidence type="ECO:0000256" key="5">
    <source>
        <dbReference type="ARBA" id="ARBA00022840"/>
    </source>
</evidence>
<keyword evidence="5" id="KW-0067">ATP-binding</keyword>
<dbReference type="GO" id="GO:0008443">
    <property type="term" value="F:phosphofructokinase activity"/>
    <property type="evidence" value="ECO:0007669"/>
    <property type="project" value="TreeGrafter"/>
</dbReference>
<keyword evidence="4 8" id="KW-0418">Kinase</keyword>
<gene>
    <name evidence="8" type="ORF">SAMN05421505_102192</name>
</gene>
<evidence type="ECO:0000256" key="1">
    <source>
        <dbReference type="ARBA" id="ARBA00010688"/>
    </source>
</evidence>
<evidence type="ECO:0000313" key="8">
    <source>
        <dbReference type="EMBL" id="SDG18785.1"/>
    </source>
</evidence>
<evidence type="ECO:0000256" key="4">
    <source>
        <dbReference type="ARBA" id="ARBA00022777"/>
    </source>
</evidence>
<dbReference type="AlphaFoldDB" id="A0A1G7S6Y5"/>
<dbReference type="NCBIfam" id="TIGR03168">
    <property type="entry name" value="1-PFK"/>
    <property type="match status" value="1"/>
</dbReference>
<comment type="similarity">
    <text evidence="1">Belongs to the carbohydrate kinase PfkB family.</text>
</comment>
<dbReference type="CDD" id="cd01164">
    <property type="entry name" value="FruK_PfkB_like"/>
    <property type="match status" value="1"/>
</dbReference>
<feature type="domain" description="Carbohydrate kinase PfkB" evidence="7">
    <location>
        <begin position="12"/>
        <end position="333"/>
    </location>
</feature>
<dbReference type="PROSITE" id="PS00584">
    <property type="entry name" value="PFKB_KINASES_2"/>
    <property type="match status" value="1"/>
</dbReference>
<proteinExistence type="inferred from homology"/>
<reference evidence="8 9" key="1">
    <citation type="submission" date="2016-10" db="EMBL/GenBank/DDBJ databases">
        <authorList>
            <person name="de Groot N.N."/>
        </authorList>
    </citation>
    <scope>NUCLEOTIDE SEQUENCE [LARGE SCALE GENOMIC DNA]</scope>
    <source>
        <strain evidence="8 9">CPCC 201354</strain>
    </source>
</reference>
<dbReference type="Pfam" id="PF00294">
    <property type="entry name" value="PfkB"/>
    <property type="match status" value="1"/>
</dbReference>
<evidence type="ECO:0000313" key="9">
    <source>
        <dbReference type="Proteomes" id="UP000198923"/>
    </source>
</evidence>
<keyword evidence="2 6" id="KW-0808">Transferase</keyword>
<dbReference type="Gene3D" id="3.40.1190.20">
    <property type="match status" value="1"/>
</dbReference>
<dbReference type="InterPro" id="IPR029056">
    <property type="entry name" value="Ribokinase-like"/>
</dbReference>